<organism evidence="2">
    <name type="scientific">viral metagenome</name>
    <dbReference type="NCBI Taxonomy" id="1070528"/>
    <lineage>
        <taxon>unclassified sequences</taxon>
        <taxon>metagenomes</taxon>
        <taxon>organismal metagenomes</taxon>
    </lineage>
</organism>
<feature type="region of interest" description="Disordered" evidence="1">
    <location>
        <begin position="20"/>
        <end position="52"/>
    </location>
</feature>
<feature type="compositionally biased region" description="Low complexity" evidence="1">
    <location>
        <begin position="28"/>
        <end position="43"/>
    </location>
</feature>
<evidence type="ECO:0000256" key="1">
    <source>
        <dbReference type="SAM" id="MobiDB-lite"/>
    </source>
</evidence>
<accession>A0A6C0JIP0</accession>
<evidence type="ECO:0000313" key="2">
    <source>
        <dbReference type="EMBL" id="QHU04297.1"/>
    </source>
</evidence>
<dbReference type="AlphaFoldDB" id="A0A6C0JIP0"/>
<reference evidence="2" key="1">
    <citation type="journal article" date="2020" name="Nature">
        <title>Giant virus diversity and host interactions through global metagenomics.</title>
        <authorList>
            <person name="Schulz F."/>
            <person name="Roux S."/>
            <person name="Paez-Espino D."/>
            <person name="Jungbluth S."/>
            <person name="Walsh D.A."/>
            <person name="Denef V.J."/>
            <person name="McMahon K.D."/>
            <person name="Konstantinidis K.T."/>
            <person name="Eloe-Fadrosh E.A."/>
            <person name="Kyrpides N.C."/>
            <person name="Woyke T."/>
        </authorList>
    </citation>
    <scope>NUCLEOTIDE SEQUENCE</scope>
    <source>
        <strain evidence="2">GVMAG-M-3300027708-39</strain>
    </source>
</reference>
<dbReference type="EMBL" id="MN740395">
    <property type="protein sequence ID" value="QHU04297.1"/>
    <property type="molecule type" value="Genomic_DNA"/>
</dbReference>
<proteinExistence type="predicted"/>
<protein>
    <recommendedName>
        <fullName evidence="3">J domain-containing protein</fullName>
    </recommendedName>
</protein>
<sequence>MNKTTCPKIGIKIHQSNNEYKANPFSSNINPKPNHIPNQQHNPVPNPVPNPAPPELCNSNNFDLNIDSYSMKDIFHLFNIQSDLLNEGVMKEAKKFVLKTHPDKSKLDPKYFLFYSSAYKKLYHVFEFQNKSSKKKLDQEDYSNDSNNKILDNIFTKNEALKDPRNFNEWFNEKFDQYKTDDAGDINNGYGDWLKSNEGVIDASNVAKADMANEFERYKKQIQTVTQYKGVHDAFSSTFGTSIISQQNNFTSGGLFNNDGLGFTDLRQAYEESVIPVTEEDYQNIPKYRNINDYKNARDKDNINTGPTSKEEAMKKLYQQQKREEEESIALAFQLAKQNEKAQAKNKSFWGELKQITGW</sequence>
<evidence type="ECO:0008006" key="3">
    <source>
        <dbReference type="Google" id="ProtNLM"/>
    </source>
</evidence>
<name>A0A6C0JIP0_9ZZZZ</name>